<proteinExistence type="inferred from homology"/>
<gene>
    <name evidence="4" type="ORF">ACFPQ4_14630</name>
</gene>
<dbReference type="Proteomes" id="UP001596108">
    <property type="component" value="Unassembled WGS sequence"/>
</dbReference>
<dbReference type="CDD" id="cd05233">
    <property type="entry name" value="SDR_c"/>
    <property type="match status" value="1"/>
</dbReference>
<accession>A0ABW0R0X2</accession>
<name>A0ABW0R0X2_9BACL</name>
<dbReference type="InterPro" id="IPR020904">
    <property type="entry name" value="Sc_DH/Rdtase_CS"/>
</dbReference>
<keyword evidence="5" id="KW-1185">Reference proteome</keyword>
<reference evidence="5" key="1">
    <citation type="journal article" date="2019" name="Int. J. Syst. Evol. Microbiol.">
        <title>The Global Catalogue of Microorganisms (GCM) 10K type strain sequencing project: providing services to taxonomists for standard genome sequencing and annotation.</title>
        <authorList>
            <consortium name="The Broad Institute Genomics Platform"/>
            <consortium name="The Broad Institute Genome Sequencing Center for Infectious Disease"/>
            <person name="Wu L."/>
            <person name="Ma J."/>
        </authorList>
    </citation>
    <scope>NUCLEOTIDE SEQUENCE [LARGE SCALE GENOMIC DNA]</scope>
    <source>
        <strain evidence="5">CGMCC 1.18578</strain>
    </source>
</reference>
<comment type="similarity">
    <text evidence="1 3">Belongs to the short-chain dehydrogenases/reductases (SDR) family.</text>
</comment>
<sequence>MHVFKDKVCIVTGSASGIGLEIVKQLSEYGATVIIADVNMEEAIKVAKEINDRGGKAEAAYVDVTDSGSVEALVNGAADRYGRLDYMFNNAGITVIGDFRDLPLAEIKKVLDINLNGVLHGSHYAYQVMARQGFGHIVNTASGYGLTPGPTHSPYVTSKFGVVGLSECLRYEGADLGIKVSTVCPGYIRTSLVENVRTYNADPKEIVSGIPVKLVEPDNAVRIILREVSRNRAIIKFPSYVGVLTFLYRFMPSLFKRHALKEIRRFRSIRNAGAGKKLSEEAQV</sequence>
<dbReference type="RefSeq" id="WP_378112615.1">
    <property type="nucleotide sequence ID" value="NZ_JBHSNC010000045.1"/>
</dbReference>
<dbReference type="PROSITE" id="PS00061">
    <property type="entry name" value="ADH_SHORT"/>
    <property type="match status" value="1"/>
</dbReference>
<evidence type="ECO:0000313" key="5">
    <source>
        <dbReference type="Proteomes" id="UP001596108"/>
    </source>
</evidence>
<comment type="caution">
    <text evidence="4">The sequence shown here is derived from an EMBL/GenBank/DDBJ whole genome shotgun (WGS) entry which is preliminary data.</text>
</comment>
<organism evidence="4 5">
    <name type="scientific">Cohnella yongneupensis</name>
    <dbReference type="NCBI Taxonomy" id="425006"/>
    <lineage>
        <taxon>Bacteria</taxon>
        <taxon>Bacillati</taxon>
        <taxon>Bacillota</taxon>
        <taxon>Bacilli</taxon>
        <taxon>Bacillales</taxon>
        <taxon>Paenibacillaceae</taxon>
        <taxon>Cohnella</taxon>
    </lineage>
</organism>
<dbReference type="GO" id="GO:0016491">
    <property type="term" value="F:oxidoreductase activity"/>
    <property type="evidence" value="ECO:0007669"/>
    <property type="project" value="UniProtKB-KW"/>
</dbReference>
<keyword evidence="2 4" id="KW-0560">Oxidoreductase</keyword>
<dbReference type="PRINTS" id="PR00081">
    <property type="entry name" value="GDHRDH"/>
</dbReference>
<evidence type="ECO:0000256" key="1">
    <source>
        <dbReference type="ARBA" id="ARBA00006484"/>
    </source>
</evidence>
<dbReference type="InterPro" id="IPR002347">
    <property type="entry name" value="SDR_fam"/>
</dbReference>
<dbReference type="EMBL" id="JBHSNC010000045">
    <property type="protein sequence ID" value="MFC5530670.1"/>
    <property type="molecule type" value="Genomic_DNA"/>
</dbReference>
<dbReference type="GO" id="GO:0005840">
    <property type="term" value="C:ribosome"/>
    <property type="evidence" value="ECO:0007669"/>
    <property type="project" value="UniProtKB-KW"/>
</dbReference>
<dbReference type="EC" id="1.-.-.-" evidence="4"/>
<keyword evidence="4" id="KW-0687">Ribonucleoprotein</keyword>
<dbReference type="InterPro" id="IPR036291">
    <property type="entry name" value="NAD(P)-bd_dom_sf"/>
</dbReference>
<evidence type="ECO:0000256" key="3">
    <source>
        <dbReference type="RuleBase" id="RU000363"/>
    </source>
</evidence>
<keyword evidence="4" id="KW-0689">Ribosomal protein</keyword>
<evidence type="ECO:0000256" key="2">
    <source>
        <dbReference type="ARBA" id="ARBA00023002"/>
    </source>
</evidence>
<dbReference type="PANTHER" id="PTHR44196:SF1">
    <property type="entry name" value="DEHYDROGENASE_REDUCTASE SDR FAMILY MEMBER 7B"/>
    <property type="match status" value="1"/>
</dbReference>
<dbReference type="SUPFAM" id="SSF51735">
    <property type="entry name" value="NAD(P)-binding Rossmann-fold domains"/>
    <property type="match status" value="1"/>
</dbReference>
<dbReference type="Gene3D" id="3.40.50.720">
    <property type="entry name" value="NAD(P)-binding Rossmann-like Domain"/>
    <property type="match status" value="1"/>
</dbReference>
<protein>
    <submittedName>
        <fullName evidence="4">SDR family NAD(P)-dependent oxidoreductase</fullName>
        <ecNumber evidence="4">1.-.-.-</ecNumber>
    </submittedName>
</protein>
<evidence type="ECO:0000313" key="4">
    <source>
        <dbReference type="EMBL" id="MFC5530670.1"/>
    </source>
</evidence>
<dbReference type="PANTHER" id="PTHR44196">
    <property type="entry name" value="DEHYDROGENASE/REDUCTASE SDR FAMILY MEMBER 7B"/>
    <property type="match status" value="1"/>
</dbReference>
<dbReference type="Pfam" id="PF00106">
    <property type="entry name" value="adh_short"/>
    <property type="match status" value="1"/>
</dbReference>
<dbReference type="PRINTS" id="PR00080">
    <property type="entry name" value="SDRFAMILY"/>
</dbReference>